<protein>
    <submittedName>
        <fullName evidence="3">Cysteine hydrolase family protein</fullName>
    </submittedName>
</protein>
<reference evidence="3 4" key="1">
    <citation type="submission" date="2023-09" db="EMBL/GenBank/DDBJ databases">
        <authorList>
            <person name="Golyshina O.V."/>
            <person name="Lunev E.A."/>
            <person name="Bargiela R."/>
            <person name="Gaines M.C."/>
            <person name="Daum B."/>
            <person name="Bale N.J."/>
            <person name="Koenen M."/>
            <person name="Sinninghe Damst J.S."/>
            <person name="Yakimov M."/>
            <person name="Golyshin P.N."/>
        </authorList>
    </citation>
    <scope>NUCLEOTIDE SEQUENCE [LARGE SCALE GENOMIC DNA]</scope>
    <source>
        <strain evidence="3 4">M1</strain>
    </source>
</reference>
<evidence type="ECO:0000313" key="3">
    <source>
        <dbReference type="EMBL" id="WYX99535.1"/>
    </source>
</evidence>
<accession>A0AAX4NDE3</accession>
<dbReference type="InterPro" id="IPR000868">
    <property type="entry name" value="Isochorismatase-like_dom"/>
</dbReference>
<evidence type="ECO:0000256" key="1">
    <source>
        <dbReference type="ARBA" id="ARBA00022801"/>
    </source>
</evidence>
<dbReference type="RefSeq" id="WP_393971509.1">
    <property type="nucleotide sequence ID" value="NZ_CP133772.1"/>
</dbReference>
<evidence type="ECO:0000313" key="4">
    <source>
        <dbReference type="Proteomes" id="UP001451606"/>
    </source>
</evidence>
<evidence type="ECO:0000259" key="2">
    <source>
        <dbReference type="Pfam" id="PF00857"/>
    </source>
</evidence>
<name>A0AAX4NDE3_9ARCH</name>
<dbReference type="Proteomes" id="UP001451606">
    <property type="component" value="Chromosome"/>
</dbReference>
<dbReference type="InterPro" id="IPR050272">
    <property type="entry name" value="Isochorismatase-like_hydrls"/>
</dbReference>
<dbReference type="GeneID" id="95966791"/>
<gene>
    <name evidence="3" type="ORF">OXIME_000067</name>
</gene>
<dbReference type="PANTHER" id="PTHR43540">
    <property type="entry name" value="PEROXYUREIDOACRYLATE/UREIDOACRYLATE AMIDOHYDROLASE-RELATED"/>
    <property type="match status" value="1"/>
</dbReference>
<dbReference type="CDD" id="cd01014">
    <property type="entry name" value="nicotinamidase_related"/>
    <property type="match status" value="1"/>
</dbReference>
<organism evidence="3 4">
    <name type="scientific">Oxyplasma meridianum</name>
    <dbReference type="NCBI Taxonomy" id="3073602"/>
    <lineage>
        <taxon>Archaea</taxon>
        <taxon>Methanobacteriati</taxon>
        <taxon>Thermoplasmatota</taxon>
        <taxon>Thermoplasmata</taxon>
        <taxon>Thermoplasmatales</taxon>
        <taxon>Thermoplasmataceae</taxon>
        <taxon>Oxyplasma</taxon>
    </lineage>
</organism>
<dbReference type="Gene3D" id="3.40.50.850">
    <property type="entry name" value="Isochorismatase-like"/>
    <property type="match status" value="1"/>
</dbReference>
<dbReference type="AlphaFoldDB" id="A0AAX4NDE3"/>
<sequence length="181" mass="20018">MPQTALVIVDVQKAMFPPEDPVFSGEEVVSRIADFAGKAREKEIPVVLVQHSGPPGSSFEPNSEGWHLRDEILSGESEPVVHKDTPDSFFNTDLDLILKSMDVKRIIICGIQSELCVDTTCRSGFSHGYKVVLLSDCHTTWKRGDLEPEQLISNTNSIISEWFGEVMTATDAEKKILDVTA</sequence>
<proteinExistence type="predicted"/>
<dbReference type="KEGG" id="omr:OXIME_000067"/>
<dbReference type="PANTHER" id="PTHR43540:SF14">
    <property type="entry name" value="ISOCHORISMATASE"/>
    <property type="match status" value="1"/>
</dbReference>
<dbReference type="EMBL" id="CP133772">
    <property type="protein sequence ID" value="WYX99535.1"/>
    <property type="molecule type" value="Genomic_DNA"/>
</dbReference>
<dbReference type="GO" id="GO:0016787">
    <property type="term" value="F:hydrolase activity"/>
    <property type="evidence" value="ECO:0007669"/>
    <property type="project" value="UniProtKB-KW"/>
</dbReference>
<keyword evidence="4" id="KW-1185">Reference proteome</keyword>
<feature type="domain" description="Isochorismatase-like" evidence="2">
    <location>
        <begin position="4"/>
        <end position="142"/>
    </location>
</feature>
<keyword evidence="1 3" id="KW-0378">Hydrolase</keyword>
<dbReference type="Pfam" id="PF00857">
    <property type="entry name" value="Isochorismatase"/>
    <property type="match status" value="1"/>
</dbReference>
<dbReference type="SUPFAM" id="SSF52499">
    <property type="entry name" value="Isochorismatase-like hydrolases"/>
    <property type="match status" value="1"/>
</dbReference>
<dbReference type="InterPro" id="IPR036380">
    <property type="entry name" value="Isochorismatase-like_sf"/>
</dbReference>